<reference evidence="2" key="1">
    <citation type="journal article" date="2017" name="bioRxiv">
        <title>Comparative analysis of the genomes of Stylophora pistillata and Acropora digitifera provides evidence for extensive differences between species of corals.</title>
        <authorList>
            <person name="Voolstra C.R."/>
            <person name="Li Y."/>
            <person name="Liew Y.J."/>
            <person name="Baumgarten S."/>
            <person name="Zoccola D."/>
            <person name="Flot J.-F."/>
            <person name="Tambutte S."/>
            <person name="Allemand D."/>
            <person name="Aranda M."/>
        </authorList>
    </citation>
    <scope>NUCLEOTIDE SEQUENCE [LARGE SCALE GENOMIC DNA]</scope>
</reference>
<name>A0A2B4RHG0_STYPI</name>
<dbReference type="Proteomes" id="UP000225706">
    <property type="component" value="Unassembled WGS sequence"/>
</dbReference>
<sequence>MSDAAEILRPVHIGLDVAIFLFNTDRGSQATDLCNESAILLQNLDFGIHLPIPDVLFNAKCAISGITNAERYAEELLYKFHLAGELTMQLGDKYEAQSQFVYAKQLFKNALTIMQSIGHKREDAMVHGRLGIVLRSLSDMQKAKRHHQKALAIAIEIGDRQREGASYGNPAEIGDKRRQVADYASLGSVLVSLGETGKAKEYQEKALAIAIEIGDRKGEGRSNGNLGTVFAFDGEYQKAKEYHEKALAIAIKTGNKHEEGRIKRNLGEVFASLSDYQKAKEYQEKALAIAIEIGDR</sequence>
<evidence type="ECO:0000313" key="2">
    <source>
        <dbReference type="Proteomes" id="UP000225706"/>
    </source>
</evidence>
<dbReference type="OrthoDB" id="1872379at2759"/>
<accession>A0A2B4RHG0</accession>
<evidence type="ECO:0000313" key="1">
    <source>
        <dbReference type="EMBL" id="PFX15787.1"/>
    </source>
</evidence>
<dbReference type="EMBL" id="LSMT01000611">
    <property type="protein sequence ID" value="PFX15787.1"/>
    <property type="molecule type" value="Genomic_DNA"/>
</dbReference>
<organism evidence="1 2">
    <name type="scientific">Stylophora pistillata</name>
    <name type="common">Smooth cauliflower coral</name>
    <dbReference type="NCBI Taxonomy" id="50429"/>
    <lineage>
        <taxon>Eukaryota</taxon>
        <taxon>Metazoa</taxon>
        <taxon>Cnidaria</taxon>
        <taxon>Anthozoa</taxon>
        <taxon>Hexacorallia</taxon>
        <taxon>Scleractinia</taxon>
        <taxon>Astrocoeniina</taxon>
        <taxon>Pocilloporidae</taxon>
        <taxon>Stylophora</taxon>
    </lineage>
</organism>
<comment type="caution">
    <text evidence="1">The sequence shown here is derived from an EMBL/GenBank/DDBJ whole genome shotgun (WGS) entry which is preliminary data.</text>
</comment>
<protein>
    <submittedName>
        <fullName evidence="1">Tetratricopeptide repeat protein 28</fullName>
    </submittedName>
</protein>
<dbReference type="PANTHER" id="PTHR10098">
    <property type="entry name" value="RAPSYN-RELATED"/>
    <property type="match status" value="1"/>
</dbReference>
<dbReference type="Gene3D" id="1.25.40.10">
    <property type="entry name" value="Tetratricopeptide repeat domain"/>
    <property type="match status" value="2"/>
</dbReference>
<dbReference type="InterPro" id="IPR019734">
    <property type="entry name" value="TPR_rpt"/>
</dbReference>
<proteinExistence type="predicted"/>
<dbReference type="Pfam" id="PF13181">
    <property type="entry name" value="TPR_8"/>
    <property type="match status" value="1"/>
</dbReference>
<dbReference type="AlphaFoldDB" id="A0A2B4RHG0"/>
<dbReference type="SUPFAM" id="SSF48452">
    <property type="entry name" value="TPR-like"/>
    <property type="match status" value="2"/>
</dbReference>
<dbReference type="PANTHER" id="PTHR10098:SF108">
    <property type="entry name" value="TETRATRICOPEPTIDE REPEAT PROTEIN 28"/>
    <property type="match status" value="1"/>
</dbReference>
<dbReference type="STRING" id="50429.A0A2B4RHG0"/>
<dbReference type="SMART" id="SM00028">
    <property type="entry name" value="TPR"/>
    <property type="match status" value="5"/>
</dbReference>
<dbReference type="Pfam" id="PF13424">
    <property type="entry name" value="TPR_12"/>
    <property type="match status" value="2"/>
</dbReference>
<keyword evidence="2" id="KW-1185">Reference proteome</keyword>
<dbReference type="InterPro" id="IPR011990">
    <property type="entry name" value="TPR-like_helical_dom_sf"/>
</dbReference>
<gene>
    <name evidence="1" type="primary">TTC28</name>
    <name evidence="1" type="ORF">AWC38_SpisGene19990</name>
</gene>